<accession>A0A6N9H6X7</accession>
<sequence>MDDTTETTAIATVQIDTTRVRVTEWRFPPGTQTGMHTHELPYVVVPTSTGTLHVDTPHGTGENVLVPGASYTRPVGSTHNVRNASDAECSFVEVEIKPAPA</sequence>
<organism evidence="1 2">
    <name type="scientific">Brevibacterium rongguiense</name>
    <dbReference type="NCBI Taxonomy" id="2695267"/>
    <lineage>
        <taxon>Bacteria</taxon>
        <taxon>Bacillati</taxon>
        <taxon>Actinomycetota</taxon>
        <taxon>Actinomycetes</taxon>
        <taxon>Micrococcales</taxon>
        <taxon>Brevibacteriaceae</taxon>
        <taxon>Brevibacterium</taxon>
    </lineage>
</organism>
<protein>
    <submittedName>
        <fullName evidence="1">Cupin domain-containing protein</fullName>
    </submittedName>
</protein>
<proteinExistence type="predicted"/>
<evidence type="ECO:0000313" key="2">
    <source>
        <dbReference type="Proteomes" id="UP000469215"/>
    </source>
</evidence>
<dbReference type="AlphaFoldDB" id="A0A6N9H6X7"/>
<dbReference type="Proteomes" id="UP000469215">
    <property type="component" value="Unassembled WGS sequence"/>
</dbReference>
<gene>
    <name evidence="1" type="ORF">GSY69_07725</name>
</gene>
<keyword evidence="2" id="KW-1185">Reference proteome</keyword>
<dbReference type="SUPFAM" id="SSF51182">
    <property type="entry name" value="RmlC-like cupins"/>
    <property type="match status" value="1"/>
</dbReference>
<comment type="caution">
    <text evidence="1">The sequence shown here is derived from an EMBL/GenBank/DDBJ whole genome shotgun (WGS) entry which is preliminary data.</text>
</comment>
<dbReference type="InterPro" id="IPR014710">
    <property type="entry name" value="RmlC-like_jellyroll"/>
</dbReference>
<dbReference type="RefSeq" id="WP_160953287.1">
    <property type="nucleotide sequence ID" value="NZ_WWEQ01000027.1"/>
</dbReference>
<dbReference type="Gene3D" id="2.60.120.10">
    <property type="entry name" value="Jelly Rolls"/>
    <property type="match status" value="1"/>
</dbReference>
<reference evidence="1 2" key="1">
    <citation type="submission" date="2020-01" db="EMBL/GenBank/DDBJ databases">
        <authorList>
            <person name="Deng T."/>
        </authorList>
    </citation>
    <scope>NUCLEOTIDE SEQUENCE [LARGE SCALE GENOMIC DNA]</scope>
    <source>
        <strain evidence="1 2">5221</strain>
    </source>
</reference>
<dbReference type="EMBL" id="WWEQ01000027">
    <property type="protein sequence ID" value="MYM19857.1"/>
    <property type="molecule type" value="Genomic_DNA"/>
</dbReference>
<dbReference type="InterPro" id="IPR011051">
    <property type="entry name" value="RmlC_Cupin_sf"/>
</dbReference>
<evidence type="ECO:0000313" key="1">
    <source>
        <dbReference type="EMBL" id="MYM19857.1"/>
    </source>
</evidence>
<name>A0A6N9H6X7_9MICO</name>